<feature type="domain" description="6-phosphofructo-2-kinase" evidence="6">
    <location>
        <begin position="126"/>
        <end position="337"/>
    </location>
</feature>
<keyword evidence="3" id="KW-0067">ATP-binding</keyword>
<dbReference type="FunFam" id="3.40.50.300:FF:000644">
    <property type="entry name" value="GpmB, Fructose-2,6-bisphosphatase"/>
    <property type="match status" value="1"/>
</dbReference>
<dbReference type="SUPFAM" id="SSF53254">
    <property type="entry name" value="Phosphoglycerate mutase-like"/>
    <property type="match status" value="1"/>
</dbReference>
<dbReference type="InterPro" id="IPR013078">
    <property type="entry name" value="His_Pase_superF_clade-1"/>
</dbReference>
<dbReference type="Gene3D" id="3.40.50.1240">
    <property type="entry name" value="Phosphoglycerate mutase-like"/>
    <property type="match status" value="1"/>
</dbReference>
<comment type="similarity">
    <text evidence="1">In the C-terminal section; belongs to the phosphoglycerate mutase family.</text>
</comment>
<gene>
    <name evidence="7" type="ORF">Cfor_00054</name>
</gene>
<dbReference type="Proteomes" id="UP000502823">
    <property type="component" value="Unassembled WGS sequence"/>
</dbReference>
<evidence type="ECO:0000256" key="2">
    <source>
        <dbReference type="ARBA" id="ARBA00022741"/>
    </source>
</evidence>
<dbReference type="OrthoDB" id="267323at2759"/>
<evidence type="ECO:0000313" key="8">
    <source>
        <dbReference type="Proteomes" id="UP000502823"/>
    </source>
</evidence>
<protein>
    <recommendedName>
        <fullName evidence="6">6-phosphofructo-2-kinase domain-containing protein</fullName>
    </recommendedName>
</protein>
<evidence type="ECO:0000259" key="6">
    <source>
        <dbReference type="Pfam" id="PF01591"/>
    </source>
</evidence>
<dbReference type="GO" id="GO:0003873">
    <property type="term" value="F:6-phosphofructo-2-kinase activity"/>
    <property type="evidence" value="ECO:0007669"/>
    <property type="project" value="InterPro"/>
</dbReference>
<dbReference type="SUPFAM" id="SSF52540">
    <property type="entry name" value="P-loop containing nucleoside triphosphate hydrolases"/>
    <property type="match status" value="1"/>
</dbReference>
<dbReference type="GO" id="GO:0006003">
    <property type="term" value="P:fructose 2,6-bisphosphate metabolic process"/>
    <property type="evidence" value="ECO:0007669"/>
    <property type="project" value="InterPro"/>
</dbReference>
<comment type="caution">
    <text evidence="7">The sequence shown here is derived from an EMBL/GenBank/DDBJ whole genome shotgun (WGS) entry which is preliminary data.</text>
</comment>
<dbReference type="SMART" id="SM00855">
    <property type="entry name" value="PGAM"/>
    <property type="match status" value="1"/>
</dbReference>
<dbReference type="InParanoid" id="A0A6L2PT87"/>
<dbReference type="PRINTS" id="PR00991">
    <property type="entry name" value="6PFRUCTKNASE"/>
</dbReference>
<keyword evidence="8" id="KW-1185">Reference proteome</keyword>
<dbReference type="EMBL" id="BLKM01011376">
    <property type="protein sequence ID" value="GFG33047.1"/>
    <property type="molecule type" value="Genomic_DNA"/>
</dbReference>
<dbReference type="GO" id="GO:0005829">
    <property type="term" value="C:cytosol"/>
    <property type="evidence" value="ECO:0007669"/>
    <property type="project" value="TreeGrafter"/>
</dbReference>
<dbReference type="InterPro" id="IPR029033">
    <property type="entry name" value="His_PPase_superfam"/>
</dbReference>
<dbReference type="CDD" id="cd07067">
    <property type="entry name" value="HP_PGM_like"/>
    <property type="match status" value="1"/>
</dbReference>
<dbReference type="AlphaFoldDB" id="A0A6L2PT87"/>
<dbReference type="PANTHER" id="PTHR10606:SF65">
    <property type="entry name" value="6-PHOSPHOFRUCTO-2-KINASE_FRUCTOSE-2, 6-BISPHOSPHATASE-LIKE PROTEIN"/>
    <property type="match status" value="1"/>
</dbReference>
<accession>A0A6L2PT87</accession>
<dbReference type="GO" id="GO:0006000">
    <property type="term" value="P:fructose metabolic process"/>
    <property type="evidence" value="ECO:0007669"/>
    <property type="project" value="InterPro"/>
</dbReference>
<organism evidence="7 8">
    <name type="scientific">Coptotermes formosanus</name>
    <name type="common">Formosan subterranean termite</name>
    <dbReference type="NCBI Taxonomy" id="36987"/>
    <lineage>
        <taxon>Eukaryota</taxon>
        <taxon>Metazoa</taxon>
        <taxon>Ecdysozoa</taxon>
        <taxon>Arthropoda</taxon>
        <taxon>Hexapoda</taxon>
        <taxon>Insecta</taxon>
        <taxon>Pterygota</taxon>
        <taxon>Neoptera</taxon>
        <taxon>Polyneoptera</taxon>
        <taxon>Dictyoptera</taxon>
        <taxon>Blattodea</taxon>
        <taxon>Blattoidea</taxon>
        <taxon>Termitoidae</taxon>
        <taxon>Rhinotermitidae</taxon>
        <taxon>Coptotermes</taxon>
    </lineage>
</organism>
<feature type="binding site" evidence="5">
    <location>
        <position position="396"/>
    </location>
    <ligand>
        <name>substrate</name>
    </ligand>
</feature>
<proteinExistence type="inferred from homology"/>
<keyword evidence="2" id="KW-0547">Nucleotide-binding</keyword>
<dbReference type="Gene3D" id="3.40.50.300">
    <property type="entry name" value="P-loop containing nucleotide triphosphate hydrolases"/>
    <property type="match status" value="1"/>
</dbReference>
<dbReference type="GO" id="GO:0004331">
    <property type="term" value="F:fructose-2,6-bisphosphate 2-phosphatase activity"/>
    <property type="evidence" value="ECO:0007669"/>
    <property type="project" value="TreeGrafter"/>
</dbReference>
<dbReference type="InterPro" id="IPR003094">
    <property type="entry name" value="6Pfruct_kin"/>
</dbReference>
<evidence type="ECO:0000256" key="4">
    <source>
        <dbReference type="PIRSR" id="PIRSR613078-1"/>
    </source>
</evidence>
<dbReference type="InterPro" id="IPR013079">
    <property type="entry name" value="6Phosfructo_kin"/>
</dbReference>
<feature type="active site" description="Tele-phosphohistidine intermediate" evidence="4">
    <location>
        <position position="347"/>
    </location>
</feature>
<feature type="active site" description="Proton donor/acceptor" evidence="4">
    <location>
        <position position="416"/>
    </location>
</feature>
<feature type="binding site" evidence="5">
    <location>
        <begin position="346"/>
        <end position="353"/>
    </location>
    <ligand>
        <name>substrate</name>
    </ligand>
</feature>
<dbReference type="PANTHER" id="PTHR10606">
    <property type="entry name" value="6-PHOSPHOFRUCTO-2-KINASE/FRUCTOSE-2,6-BISPHOSPHATASE"/>
    <property type="match status" value="1"/>
</dbReference>
<dbReference type="Pfam" id="PF01591">
    <property type="entry name" value="6PF2K"/>
    <property type="match status" value="1"/>
</dbReference>
<dbReference type="GO" id="GO:0005524">
    <property type="term" value="F:ATP binding"/>
    <property type="evidence" value="ECO:0007669"/>
    <property type="project" value="UniProtKB-KW"/>
</dbReference>
<dbReference type="Pfam" id="PF00300">
    <property type="entry name" value="His_Phos_1"/>
    <property type="match status" value="1"/>
</dbReference>
<reference evidence="8" key="1">
    <citation type="submission" date="2020-01" db="EMBL/GenBank/DDBJ databases">
        <title>Draft genome sequence of the Termite Coptotermes fromosanus.</title>
        <authorList>
            <person name="Itakura S."/>
            <person name="Yosikawa Y."/>
            <person name="Umezawa K."/>
        </authorList>
    </citation>
    <scope>NUCLEOTIDE SEQUENCE [LARGE SCALE GENOMIC DNA]</scope>
</reference>
<evidence type="ECO:0000313" key="7">
    <source>
        <dbReference type="EMBL" id="GFG33047.1"/>
    </source>
</evidence>
<name>A0A6L2PT87_COPFO</name>
<sequence length="577" mass="65838">MPVSWYLKAVSSISCSSIVSLCKFTVLGCVLAFVSSLSQFSCVGITGHLYLKLTAYVKNGSCLSPTTRCYLLRWFHGDHHSCQEEQAATKMAPTIGDVCKDHPKDSDDLVRKERPRVFNKEGSGQKKFGPLMVAFVGIPARGKTVMAHKLARYLNWTGEVAKVFTVSEYRRKLVEQYDSHDLFRADNHEAMEIRKKSSVAAMEDAAQWLKEEGNVAVLDGTNATRAQRENVHDYCTTFGCKLLFIESMCDDEDILSRNIKEVLQNSPDYRDMAEEKALDDFHHKIQHYLEQYEPINPKQEVNIRYIKSMNEGESVSVRHVTGQLECRILAFLSNFKPASKTLYFSRHGESENNVLGRIGGDTNLSPRGRKYAQSLARHMNEVKIEGLKVWTSELRRTKQTAEGIDAPAEHMASVNELHAGVCEGLTYEEMQDKYPQEFAWRDQDKLRYRYPWGESYVDIMARLDPVLLELEHEDNVLVVSHQAVLRCILGYFLNKKPDELPYINVPLHTLIKVTTDGYNCHMECIKLNVECVDTYRKQPKNCSADRTADDALLTVPSHYDSLNYWQLTGQSPLIKQH</sequence>
<dbReference type="FunFam" id="3.40.50.1240:FF:000001">
    <property type="entry name" value="6-phosphofructo-2-kinase/fructose-2, 6-bisphosphatase 3 isoform 2"/>
    <property type="match status" value="1"/>
</dbReference>
<evidence type="ECO:0000256" key="1">
    <source>
        <dbReference type="ARBA" id="ARBA00008408"/>
    </source>
</evidence>
<evidence type="ECO:0000256" key="5">
    <source>
        <dbReference type="PIRSR" id="PIRSR613078-2"/>
    </source>
</evidence>
<evidence type="ECO:0000256" key="3">
    <source>
        <dbReference type="ARBA" id="ARBA00022840"/>
    </source>
</evidence>
<dbReference type="InterPro" id="IPR027417">
    <property type="entry name" value="P-loop_NTPase"/>
</dbReference>